<reference evidence="2 3" key="1">
    <citation type="journal article" date="2014" name="Genome Announc.">
        <title>Complete genome sequence of Magnetospirillum gryphiswaldense MSR-1.</title>
        <authorList>
            <person name="Wang X."/>
            <person name="Wang Q."/>
            <person name="Zhang W."/>
            <person name="Wang Y."/>
            <person name="Li L."/>
            <person name="Wen T."/>
            <person name="Zhang T."/>
            <person name="Zhang Y."/>
            <person name="Xu J."/>
            <person name="Hu J."/>
            <person name="Li S."/>
            <person name="Liu L."/>
            <person name="Liu J."/>
            <person name="Jiang W."/>
            <person name="Tian J."/>
            <person name="Li Y."/>
            <person name="Schuler D."/>
            <person name="Wang L."/>
            <person name="Li J."/>
        </authorList>
    </citation>
    <scope>NUCLEOTIDE SEQUENCE [LARGE SCALE GENOMIC DNA]</scope>
    <source>
        <strain evidence="3">DSM 6361 / JCM 21280 / NBRC 15271 / MSR-1</strain>
    </source>
</reference>
<dbReference type="EMBL" id="HG794546">
    <property type="protein sequence ID" value="CDL00073.1"/>
    <property type="molecule type" value="Genomic_DNA"/>
</dbReference>
<proteinExistence type="predicted"/>
<dbReference type="Pfam" id="PF13467">
    <property type="entry name" value="RHH_4"/>
    <property type="match status" value="1"/>
</dbReference>
<dbReference type="InterPro" id="IPR038268">
    <property type="entry name" value="RHH_sf"/>
</dbReference>
<dbReference type="eggNOG" id="COG4321">
    <property type="taxonomic scope" value="Bacteria"/>
</dbReference>
<dbReference type="KEGG" id="mgy:MGMSRv2__2858"/>
<evidence type="ECO:0000259" key="1">
    <source>
        <dbReference type="Pfam" id="PF13467"/>
    </source>
</evidence>
<evidence type="ECO:0000313" key="3">
    <source>
        <dbReference type="Proteomes" id="UP000018922"/>
    </source>
</evidence>
<accession>V6F6E9</accession>
<name>V6F6E9_MAGGM</name>
<evidence type="ECO:0000313" key="2">
    <source>
        <dbReference type="EMBL" id="CDL00073.1"/>
    </source>
</evidence>
<gene>
    <name evidence="2" type="ordered locus">MGMSRv2__2858</name>
</gene>
<dbReference type="AlphaFoldDB" id="V6F6E9"/>
<dbReference type="HOGENOM" id="CLU_155738_2_1_5"/>
<dbReference type="STRING" id="1430440.MGMSRv2__2858"/>
<organism evidence="2 3">
    <name type="scientific">Magnetospirillum gryphiswaldense (strain DSM 6361 / JCM 21280 / NBRC 15271 / MSR-1)</name>
    <dbReference type="NCBI Taxonomy" id="431944"/>
    <lineage>
        <taxon>Bacteria</taxon>
        <taxon>Pseudomonadati</taxon>
        <taxon>Pseudomonadota</taxon>
        <taxon>Alphaproteobacteria</taxon>
        <taxon>Rhodospirillales</taxon>
        <taxon>Rhodospirillaceae</taxon>
        <taxon>Magnetospirillum</taxon>
    </lineage>
</organism>
<feature type="domain" description="Ribbon-helix-helix" evidence="1">
    <location>
        <begin position="29"/>
        <end position="96"/>
    </location>
</feature>
<sequence>MLTTTRFLPPEAVMCDIYASTDPSLYQSVARSVRIGGVVTSIKVERHFWQILEDIAAEGGLSLPQFLTQLHDEVIERRGEIGNFASLLRVVCATYLNRQLKP</sequence>
<dbReference type="Proteomes" id="UP000018922">
    <property type="component" value="Chromosome I"/>
</dbReference>
<dbReference type="InterPro" id="IPR027373">
    <property type="entry name" value="RHH_dom"/>
</dbReference>
<dbReference type="Gene3D" id="1.10.3990.20">
    <property type="entry name" value="protein bp1543"/>
    <property type="match status" value="1"/>
</dbReference>
<protein>
    <recommendedName>
        <fullName evidence="1">Ribbon-helix-helix domain-containing protein</fullName>
    </recommendedName>
</protein>
<keyword evidence="3" id="KW-1185">Reference proteome</keyword>